<reference evidence="3" key="1">
    <citation type="submission" date="2021-01" db="EMBL/GenBank/DDBJ databases">
        <title>Whole genome shotgun sequence of Virgisporangium aurantiacum NBRC 16421.</title>
        <authorList>
            <person name="Komaki H."/>
            <person name="Tamura T."/>
        </authorList>
    </citation>
    <scope>NUCLEOTIDE SEQUENCE</scope>
    <source>
        <strain evidence="3">NBRC 16421</strain>
    </source>
</reference>
<keyword evidence="4" id="KW-1185">Reference proteome</keyword>
<protein>
    <recommendedName>
        <fullName evidence="5">WD40-like Beta Propeller Repeat</fullName>
    </recommendedName>
</protein>
<keyword evidence="2" id="KW-0812">Transmembrane</keyword>
<dbReference type="RefSeq" id="WP_203997969.1">
    <property type="nucleotide sequence ID" value="NZ_BOPG01000033.1"/>
</dbReference>
<evidence type="ECO:0000256" key="1">
    <source>
        <dbReference type="SAM" id="MobiDB-lite"/>
    </source>
</evidence>
<proteinExistence type="predicted"/>
<gene>
    <name evidence="3" type="ORF">Vau01_054840</name>
</gene>
<keyword evidence="2" id="KW-1133">Transmembrane helix</keyword>
<sequence length="455" mass="48683">MNETIVRTALHQAAEGIEPFPVLDAAMRQARRRRFGRLVAVPAAVALLAAVAVAGWTGVSRERAERPAGPTQPLPGLPVRLHDPRTGVPTVHDQPPGAMAVAYTGTNFGALAESLYVVLSGPAGYRVTDRWPSDEVHVGEEVLLSPAGDRLASHESADGTTAVLDLRTGRQRLLRRPWGGDMEPLAWAPDNRTMAVVVSPKNRGGWSDIWNELGLFDTETGTYRRIGRPGGKYSPGFAVAFSRDGQRLAYQSDDRIDVVDLNGSAVADFLVSPNSRLAGKGAFTPDGAAIAVSVTEGCCTHRFAFHDIATGVEQPERRSVAVPDTGALRLLGWSPRGEAVAVAFRHDPGAEPASDAGRTWFEVVRRVEVVTVGSGAVIINASSNVQAVDLADQAIATGQMVTAPPKPTGFDPPFPLAFEDLPVVAILLLPVSVPVVAVISLVWLVRWRRRARRRA</sequence>
<feature type="region of interest" description="Disordered" evidence="1">
    <location>
        <begin position="61"/>
        <end position="80"/>
    </location>
</feature>
<evidence type="ECO:0000313" key="4">
    <source>
        <dbReference type="Proteomes" id="UP000612585"/>
    </source>
</evidence>
<dbReference type="Gene3D" id="2.120.10.30">
    <property type="entry name" value="TolB, C-terminal domain"/>
    <property type="match status" value="1"/>
</dbReference>
<organism evidence="3 4">
    <name type="scientific">Virgisporangium aurantiacum</name>
    <dbReference type="NCBI Taxonomy" id="175570"/>
    <lineage>
        <taxon>Bacteria</taxon>
        <taxon>Bacillati</taxon>
        <taxon>Actinomycetota</taxon>
        <taxon>Actinomycetes</taxon>
        <taxon>Micromonosporales</taxon>
        <taxon>Micromonosporaceae</taxon>
        <taxon>Virgisporangium</taxon>
    </lineage>
</organism>
<evidence type="ECO:0008006" key="5">
    <source>
        <dbReference type="Google" id="ProtNLM"/>
    </source>
</evidence>
<comment type="caution">
    <text evidence="3">The sequence shown here is derived from an EMBL/GenBank/DDBJ whole genome shotgun (WGS) entry which is preliminary data.</text>
</comment>
<keyword evidence="2" id="KW-0472">Membrane</keyword>
<feature type="transmembrane region" description="Helical" evidence="2">
    <location>
        <begin position="35"/>
        <end position="56"/>
    </location>
</feature>
<feature type="transmembrane region" description="Helical" evidence="2">
    <location>
        <begin position="421"/>
        <end position="445"/>
    </location>
</feature>
<accession>A0A8J3ZAY5</accession>
<name>A0A8J3ZAY5_9ACTN</name>
<dbReference type="EMBL" id="BOPG01000033">
    <property type="protein sequence ID" value="GIJ57968.1"/>
    <property type="molecule type" value="Genomic_DNA"/>
</dbReference>
<dbReference type="SUPFAM" id="SSF82171">
    <property type="entry name" value="DPP6 N-terminal domain-like"/>
    <property type="match status" value="1"/>
</dbReference>
<evidence type="ECO:0000256" key="2">
    <source>
        <dbReference type="SAM" id="Phobius"/>
    </source>
</evidence>
<evidence type="ECO:0000313" key="3">
    <source>
        <dbReference type="EMBL" id="GIJ57968.1"/>
    </source>
</evidence>
<dbReference type="InterPro" id="IPR011042">
    <property type="entry name" value="6-blade_b-propeller_TolB-like"/>
</dbReference>
<dbReference type="AlphaFoldDB" id="A0A8J3ZAY5"/>
<dbReference type="Proteomes" id="UP000612585">
    <property type="component" value="Unassembled WGS sequence"/>
</dbReference>